<dbReference type="Proteomes" id="UP000011116">
    <property type="component" value="Chromosome 7H"/>
</dbReference>
<name>A0A8I6Y7F1_HORVV</name>
<reference evidence="1" key="2">
    <citation type="submission" date="2020-10" db="EMBL/GenBank/DDBJ databases">
        <authorList>
            <person name="Scholz U."/>
            <person name="Mascher M."/>
            <person name="Fiebig A."/>
        </authorList>
    </citation>
    <scope>NUCLEOTIDE SEQUENCE [LARGE SCALE GENOMIC DNA]</scope>
    <source>
        <strain evidence="1">cv. Morex</strain>
    </source>
</reference>
<accession>A0A8I6Y7F1</accession>
<dbReference type="AlphaFoldDB" id="A0A8I6Y7F1"/>
<dbReference type="EnsemblPlants" id="HORVU.MOREX.r3.7HG0636320.1">
    <property type="protein sequence ID" value="HORVU.MOREX.r3.7HG0636320.1"/>
    <property type="gene ID" value="HORVU.MOREX.r3.7HG0636320"/>
</dbReference>
<dbReference type="Gramene" id="HORVU.MOREX.r3.7HG0636320.1">
    <property type="protein sequence ID" value="HORVU.MOREX.r3.7HG0636320.1"/>
    <property type="gene ID" value="HORVU.MOREX.r3.7HG0636320"/>
</dbReference>
<organism evidence="1 2">
    <name type="scientific">Hordeum vulgare subsp. vulgare</name>
    <name type="common">Domesticated barley</name>
    <dbReference type="NCBI Taxonomy" id="112509"/>
    <lineage>
        <taxon>Eukaryota</taxon>
        <taxon>Viridiplantae</taxon>
        <taxon>Streptophyta</taxon>
        <taxon>Embryophyta</taxon>
        <taxon>Tracheophyta</taxon>
        <taxon>Spermatophyta</taxon>
        <taxon>Magnoliopsida</taxon>
        <taxon>Liliopsida</taxon>
        <taxon>Poales</taxon>
        <taxon>Poaceae</taxon>
        <taxon>BOP clade</taxon>
        <taxon>Pooideae</taxon>
        <taxon>Triticodae</taxon>
        <taxon>Triticeae</taxon>
        <taxon>Hordeinae</taxon>
        <taxon>Hordeum</taxon>
    </lineage>
</organism>
<dbReference type="SMR" id="A0A8I6Y7F1"/>
<proteinExistence type="predicted"/>
<reference evidence="1" key="3">
    <citation type="submission" date="2022-01" db="UniProtKB">
        <authorList>
            <consortium name="EnsemblPlants"/>
        </authorList>
    </citation>
    <scope>IDENTIFICATION</scope>
    <source>
        <strain evidence="1">subsp. vulgare</strain>
    </source>
</reference>
<dbReference type="Gramene" id="HORVU.MOREX.r2.7HG0528730.1">
    <property type="protein sequence ID" value="HORVU.MOREX.r2.7HG0528730.1"/>
    <property type="gene ID" value="HORVU.MOREX.r2.7HG0528730"/>
</dbReference>
<reference evidence="2" key="1">
    <citation type="journal article" date="2012" name="Nature">
        <title>A physical, genetic and functional sequence assembly of the barley genome.</title>
        <authorList>
            <consortium name="The International Barley Genome Sequencing Consortium"/>
            <person name="Mayer K.F."/>
            <person name="Waugh R."/>
            <person name="Brown J.W."/>
            <person name="Schulman A."/>
            <person name="Langridge P."/>
            <person name="Platzer M."/>
            <person name="Fincher G.B."/>
            <person name="Muehlbauer G.J."/>
            <person name="Sato K."/>
            <person name="Close T.J."/>
            <person name="Wise R.P."/>
            <person name="Stein N."/>
        </authorList>
    </citation>
    <scope>NUCLEOTIDE SEQUENCE [LARGE SCALE GENOMIC DNA]</scope>
    <source>
        <strain evidence="2">cv. Morex</strain>
    </source>
</reference>
<evidence type="ECO:0000313" key="2">
    <source>
        <dbReference type="Proteomes" id="UP000011116"/>
    </source>
</evidence>
<keyword evidence="2" id="KW-1185">Reference proteome</keyword>
<protein>
    <submittedName>
        <fullName evidence="1">Uncharacterized protein</fullName>
    </submittedName>
</protein>
<evidence type="ECO:0000313" key="1">
    <source>
        <dbReference type="EnsemblPlants" id="HORVU.MOREX.r3.7HG0636320.1"/>
    </source>
</evidence>
<sequence>MALRTLAARVRTSAAVVRLQTPALGLSPPAGGRACLISSRNLGGSSREDAARKMVLETAATLERLEKTYEKFKAQVGFLEKFCKVLKWSLASIIPVPLVYTIAEHY</sequence>